<organism evidence="11 12">
    <name type="scientific">Fervidibacillus halotolerans</name>
    <dbReference type="NCBI Taxonomy" id="2980027"/>
    <lineage>
        <taxon>Bacteria</taxon>
        <taxon>Bacillati</taxon>
        <taxon>Bacillota</taxon>
        <taxon>Bacilli</taxon>
        <taxon>Bacillales</taxon>
        <taxon>Bacillaceae</taxon>
        <taxon>Fervidibacillus</taxon>
    </lineage>
</organism>
<dbReference type="GO" id="GO:0005886">
    <property type="term" value="C:plasma membrane"/>
    <property type="evidence" value="ECO:0007669"/>
    <property type="project" value="InterPro"/>
</dbReference>
<dbReference type="SMART" id="SM01207">
    <property type="entry name" value="G3P_acyltransf"/>
    <property type="match status" value="1"/>
</dbReference>
<dbReference type="PANTHER" id="PTHR30309">
    <property type="entry name" value="INNER MEMBRANE PROTEIN YGIH"/>
    <property type="match status" value="1"/>
</dbReference>
<dbReference type="KEGG" id="fhl:OE105_04705"/>
<evidence type="ECO:0000256" key="6">
    <source>
        <dbReference type="ARBA" id="ARBA00023098"/>
    </source>
</evidence>
<keyword evidence="7 10" id="KW-0472">Membrane</keyword>
<accession>A0A9E8M1Z0</accession>
<evidence type="ECO:0000313" key="11">
    <source>
        <dbReference type="EMBL" id="WAA13415.1"/>
    </source>
</evidence>
<name>A0A9E8M1Z0_9BACI</name>
<keyword evidence="6" id="KW-0443">Lipid metabolism</keyword>
<evidence type="ECO:0000256" key="2">
    <source>
        <dbReference type="ARBA" id="ARBA00022516"/>
    </source>
</evidence>
<evidence type="ECO:0000256" key="8">
    <source>
        <dbReference type="ARBA" id="ARBA00023209"/>
    </source>
</evidence>
<feature type="transmembrane region" description="Helical" evidence="10">
    <location>
        <begin position="80"/>
        <end position="97"/>
    </location>
</feature>
<evidence type="ECO:0000256" key="5">
    <source>
        <dbReference type="ARBA" id="ARBA00022989"/>
    </source>
</evidence>
<evidence type="ECO:0000256" key="1">
    <source>
        <dbReference type="ARBA" id="ARBA00022475"/>
    </source>
</evidence>
<gene>
    <name evidence="11" type="ORF">OE105_04705</name>
</gene>
<keyword evidence="4 10" id="KW-0812">Transmembrane</keyword>
<keyword evidence="8" id="KW-0594">Phospholipid biosynthesis</keyword>
<keyword evidence="1" id="KW-1003">Cell membrane</keyword>
<dbReference type="Pfam" id="PF02660">
    <property type="entry name" value="G3P_acyltransf"/>
    <property type="match status" value="1"/>
</dbReference>
<feature type="transmembrane region" description="Helical" evidence="10">
    <location>
        <begin position="117"/>
        <end position="138"/>
    </location>
</feature>
<keyword evidence="3" id="KW-0808">Transferase</keyword>
<keyword evidence="12" id="KW-1185">Reference proteome</keyword>
<feature type="transmembrane region" description="Helical" evidence="10">
    <location>
        <begin position="172"/>
        <end position="188"/>
    </location>
</feature>
<dbReference type="InterPro" id="IPR003811">
    <property type="entry name" value="G3P_acylTferase_PlsY"/>
</dbReference>
<keyword evidence="9" id="KW-1208">Phospholipid metabolism</keyword>
<evidence type="ECO:0000256" key="3">
    <source>
        <dbReference type="ARBA" id="ARBA00022679"/>
    </source>
</evidence>
<dbReference type="GO" id="GO:0008654">
    <property type="term" value="P:phospholipid biosynthetic process"/>
    <property type="evidence" value="ECO:0007669"/>
    <property type="project" value="UniProtKB-KW"/>
</dbReference>
<dbReference type="RefSeq" id="WP_275421581.1">
    <property type="nucleotide sequence ID" value="NZ_CP106877.1"/>
</dbReference>
<dbReference type="Proteomes" id="UP001164726">
    <property type="component" value="Chromosome"/>
</dbReference>
<dbReference type="AlphaFoldDB" id="A0A9E8M1Z0"/>
<dbReference type="EMBL" id="CP106877">
    <property type="protein sequence ID" value="WAA13415.1"/>
    <property type="molecule type" value="Genomic_DNA"/>
</dbReference>
<protein>
    <submittedName>
        <fullName evidence="11">Glycerol-3-phosphate acyltransferase</fullName>
    </submittedName>
</protein>
<evidence type="ECO:0000256" key="10">
    <source>
        <dbReference type="SAM" id="Phobius"/>
    </source>
</evidence>
<keyword evidence="11" id="KW-0012">Acyltransferase</keyword>
<keyword evidence="2" id="KW-0444">Lipid biosynthesis</keyword>
<dbReference type="GO" id="GO:0043772">
    <property type="term" value="F:acyl-phosphate glycerol-3-phosphate acyltransferase activity"/>
    <property type="evidence" value="ECO:0007669"/>
    <property type="project" value="InterPro"/>
</dbReference>
<proteinExistence type="predicted"/>
<evidence type="ECO:0000256" key="9">
    <source>
        <dbReference type="ARBA" id="ARBA00023264"/>
    </source>
</evidence>
<reference evidence="11" key="1">
    <citation type="submission" date="2022-09" db="EMBL/GenBank/DDBJ databases">
        <title>Complete Genomes of Fervidibacillus albus and Fervidibacillus halotolerans isolated from tidal flat sediments.</title>
        <authorList>
            <person name="Kwon K.K."/>
            <person name="Yang S.-H."/>
            <person name="Park M.J."/>
            <person name="Oh H.-M."/>
        </authorList>
    </citation>
    <scope>NUCLEOTIDE SEQUENCE</scope>
    <source>
        <strain evidence="11">MEBiC13594</strain>
    </source>
</reference>
<evidence type="ECO:0000256" key="4">
    <source>
        <dbReference type="ARBA" id="ARBA00022692"/>
    </source>
</evidence>
<evidence type="ECO:0000256" key="7">
    <source>
        <dbReference type="ARBA" id="ARBA00023136"/>
    </source>
</evidence>
<keyword evidence="5 10" id="KW-1133">Transmembrane helix</keyword>
<evidence type="ECO:0000313" key="12">
    <source>
        <dbReference type="Proteomes" id="UP001164726"/>
    </source>
</evidence>
<dbReference type="PANTHER" id="PTHR30309:SF1">
    <property type="entry name" value="GLYCEROL-3-PHOSPHATE ACYLTRANSFERASE 1"/>
    <property type="match status" value="1"/>
</dbReference>
<sequence length="209" mass="23653">MIFLLTLISFFSGSLMFSYWLGLLKKKNIKSVGDGNPGAANLWKAAGYKFGIFGVLLDFLKGYIPIKLILKNELVSDVQWLPIALAPLLGHAFSPFLKFHGGKALAVSFGMWSALTSFHVSFAYAVILAIMFSTLHVIKKGKPISSEEDGFQATLGMFLLSFYLHYRDFPMYILAIWLGNFLLFLYKNRTGNMQVIKNWVNKRNRELHV</sequence>